<evidence type="ECO:0000313" key="8">
    <source>
        <dbReference type="Proteomes" id="UP000077852"/>
    </source>
</evidence>
<dbReference type="Pfam" id="PF12833">
    <property type="entry name" value="HTH_18"/>
    <property type="match status" value="1"/>
</dbReference>
<dbReference type="EMBL" id="LVHG01000032">
    <property type="protein sequence ID" value="OAK65614.1"/>
    <property type="molecule type" value="Genomic_DNA"/>
</dbReference>
<dbReference type="SMART" id="SM00342">
    <property type="entry name" value="HTH_ARAC"/>
    <property type="match status" value="1"/>
</dbReference>
<dbReference type="GO" id="GO:0043565">
    <property type="term" value="F:sequence-specific DNA binding"/>
    <property type="evidence" value="ECO:0007669"/>
    <property type="project" value="InterPro"/>
</dbReference>
<dbReference type="Proteomes" id="UP000077852">
    <property type="component" value="Unassembled WGS sequence"/>
</dbReference>
<evidence type="ECO:0000256" key="2">
    <source>
        <dbReference type="ARBA" id="ARBA00023015"/>
    </source>
</evidence>
<evidence type="ECO:0000256" key="5">
    <source>
        <dbReference type="ARBA" id="ARBA00023163"/>
    </source>
</evidence>
<dbReference type="PRINTS" id="PR00032">
    <property type="entry name" value="HTHARAC"/>
</dbReference>
<sequence length="262" mass="28596">MDNAINLRPEEGESTPRAVAVLATDPAGDAFIPPHVHRRGQLIHAISGVMLVSAAAGSWVVPTGRGVWVPAGMEHQIRMAGEVKMRTVFVEPGTRADLGAECRVIHVGALLRELIVTAVALPLDYAPGGRDERVMELILDEIEAAPALSLHVPMPRHARLAVLCEEMVRDPSLPATLDDWALRLHMNTRTLARLFQRETGMNFGAWCRQARLLLSLPRLAAGASILEVALAHGYESPSAFTAMFRRTLGVPPSVYLRRDYLA</sequence>
<evidence type="ECO:0000313" key="7">
    <source>
        <dbReference type="EMBL" id="OAK65614.1"/>
    </source>
</evidence>
<dbReference type="GO" id="GO:0003700">
    <property type="term" value="F:DNA-binding transcription factor activity"/>
    <property type="evidence" value="ECO:0007669"/>
    <property type="project" value="InterPro"/>
</dbReference>
<dbReference type="InterPro" id="IPR009057">
    <property type="entry name" value="Homeodomain-like_sf"/>
</dbReference>
<accession>A0AA91DQQ4</accession>
<dbReference type="AlphaFoldDB" id="A0AA91DQQ4"/>
<evidence type="ECO:0000256" key="4">
    <source>
        <dbReference type="ARBA" id="ARBA00023159"/>
    </source>
</evidence>
<protein>
    <submittedName>
        <fullName evidence="7">AraC family transcriptional regulator</fullName>
    </submittedName>
</protein>
<reference evidence="7 8" key="1">
    <citation type="submission" date="2016-03" db="EMBL/GenBank/DDBJ databases">
        <title>Genome sequence of Variovorax paradoxus KB5.</title>
        <authorList>
            <person name="Jeong H."/>
            <person name="Hong C.E."/>
            <person name="Jo S.H."/>
            <person name="Park J.M."/>
        </authorList>
    </citation>
    <scope>NUCLEOTIDE SEQUENCE [LARGE SCALE GENOMIC DNA]</scope>
    <source>
        <strain evidence="7 8">KB5</strain>
    </source>
</reference>
<dbReference type="Pfam" id="PF02311">
    <property type="entry name" value="AraC_binding"/>
    <property type="match status" value="1"/>
</dbReference>
<dbReference type="InterPro" id="IPR003313">
    <property type="entry name" value="AraC-bd"/>
</dbReference>
<dbReference type="InterPro" id="IPR014710">
    <property type="entry name" value="RmlC-like_jellyroll"/>
</dbReference>
<name>A0AA91DQQ4_VARPD</name>
<dbReference type="PROSITE" id="PS00041">
    <property type="entry name" value="HTH_ARAC_FAMILY_1"/>
    <property type="match status" value="1"/>
</dbReference>
<keyword evidence="2" id="KW-0805">Transcription regulation</keyword>
<keyword evidence="4" id="KW-0010">Activator</keyword>
<dbReference type="InterPro" id="IPR011051">
    <property type="entry name" value="RmlC_Cupin_sf"/>
</dbReference>
<gene>
    <name evidence="7" type="ORF">A3K87_11120</name>
</gene>
<evidence type="ECO:0000256" key="1">
    <source>
        <dbReference type="ARBA" id="ARBA00022491"/>
    </source>
</evidence>
<dbReference type="PROSITE" id="PS01124">
    <property type="entry name" value="HTH_ARAC_FAMILY_2"/>
    <property type="match status" value="1"/>
</dbReference>
<dbReference type="InterPro" id="IPR018060">
    <property type="entry name" value="HTH_AraC"/>
</dbReference>
<evidence type="ECO:0000259" key="6">
    <source>
        <dbReference type="PROSITE" id="PS01124"/>
    </source>
</evidence>
<keyword evidence="3" id="KW-0238">DNA-binding</keyword>
<dbReference type="FunFam" id="1.10.10.60:FF:000132">
    <property type="entry name" value="AraC family transcriptional regulator"/>
    <property type="match status" value="1"/>
</dbReference>
<keyword evidence="5" id="KW-0804">Transcription</keyword>
<comment type="caution">
    <text evidence="7">The sequence shown here is derived from an EMBL/GenBank/DDBJ whole genome shotgun (WGS) entry which is preliminary data.</text>
</comment>
<dbReference type="InterPro" id="IPR020449">
    <property type="entry name" value="Tscrpt_reg_AraC-type_HTH"/>
</dbReference>
<dbReference type="InterPro" id="IPR018062">
    <property type="entry name" value="HTH_AraC-typ_CS"/>
</dbReference>
<organism evidence="7 8">
    <name type="scientific">Variovorax paradoxus</name>
    <dbReference type="NCBI Taxonomy" id="34073"/>
    <lineage>
        <taxon>Bacteria</taxon>
        <taxon>Pseudomonadati</taxon>
        <taxon>Pseudomonadota</taxon>
        <taxon>Betaproteobacteria</taxon>
        <taxon>Burkholderiales</taxon>
        <taxon>Comamonadaceae</taxon>
        <taxon>Variovorax</taxon>
    </lineage>
</organism>
<dbReference type="PANTHER" id="PTHR11019">
    <property type="entry name" value="HTH-TYPE TRANSCRIPTIONAL REGULATOR NIMR"/>
    <property type="match status" value="1"/>
</dbReference>
<dbReference type="RefSeq" id="WP_081267073.1">
    <property type="nucleotide sequence ID" value="NZ_LVHG01000032.1"/>
</dbReference>
<proteinExistence type="predicted"/>
<dbReference type="SUPFAM" id="SSF51182">
    <property type="entry name" value="RmlC-like cupins"/>
    <property type="match status" value="1"/>
</dbReference>
<feature type="domain" description="HTH araC/xylS-type" evidence="6">
    <location>
        <begin position="158"/>
        <end position="258"/>
    </location>
</feature>
<dbReference type="SUPFAM" id="SSF46689">
    <property type="entry name" value="Homeodomain-like"/>
    <property type="match status" value="1"/>
</dbReference>
<dbReference type="Gene3D" id="2.60.120.10">
    <property type="entry name" value="Jelly Rolls"/>
    <property type="match status" value="1"/>
</dbReference>
<dbReference type="CDD" id="cd06124">
    <property type="entry name" value="cupin_NimR-like_N"/>
    <property type="match status" value="1"/>
</dbReference>
<dbReference type="PANTHER" id="PTHR11019:SF159">
    <property type="entry name" value="TRANSCRIPTIONAL REGULATOR-RELATED"/>
    <property type="match status" value="1"/>
</dbReference>
<keyword evidence="1" id="KW-0678">Repressor</keyword>
<evidence type="ECO:0000256" key="3">
    <source>
        <dbReference type="ARBA" id="ARBA00023125"/>
    </source>
</evidence>
<dbReference type="Gene3D" id="1.10.10.60">
    <property type="entry name" value="Homeodomain-like"/>
    <property type="match status" value="1"/>
</dbReference>